<accession>A0A4Y2HWT5</accession>
<gene>
    <name evidence="2" type="ORF">AVEN_97287_1</name>
</gene>
<dbReference type="OrthoDB" id="8030428at2759"/>
<dbReference type="EMBL" id="BGPR01260421">
    <property type="protein sequence ID" value="GBM69768.1"/>
    <property type="molecule type" value="Genomic_DNA"/>
</dbReference>
<dbReference type="AlphaFoldDB" id="A0A4Y2HWT5"/>
<evidence type="ECO:0000256" key="1">
    <source>
        <dbReference type="SAM" id="MobiDB-lite"/>
    </source>
</evidence>
<keyword evidence="3" id="KW-1185">Reference proteome</keyword>
<protein>
    <submittedName>
        <fullName evidence="2">Uncharacterized protein</fullName>
    </submittedName>
</protein>
<evidence type="ECO:0000313" key="3">
    <source>
        <dbReference type="Proteomes" id="UP000499080"/>
    </source>
</evidence>
<comment type="caution">
    <text evidence="2">The sequence shown here is derived from an EMBL/GenBank/DDBJ whole genome shotgun (WGS) entry which is preliminary data.</text>
</comment>
<feature type="compositionally biased region" description="Acidic residues" evidence="1">
    <location>
        <begin position="63"/>
        <end position="73"/>
    </location>
</feature>
<feature type="region of interest" description="Disordered" evidence="1">
    <location>
        <begin position="58"/>
        <end position="82"/>
    </location>
</feature>
<evidence type="ECO:0000313" key="2">
    <source>
        <dbReference type="EMBL" id="GBM69768.1"/>
    </source>
</evidence>
<proteinExistence type="predicted"/>
<reference evidence="2 3" key="1">
    <citation type="journal article" date="2019" name="Sci. Rep.">
        <title>Orb-weaving spider Araneus ventricosus genome elucidates the spidroin gene catalogue.</title>
        <authorList>
            <person name="Kono N."/>
            <person name="Nakamura H."/>
            <person name="Ohtoshi R."/>
            <person name="Moran D.A.P."/>
            <person name="Shinohara A."/>
            <person name="Yoshida Y."/>
            <person name="Fujiwara M."/>
            <person name="Mori M."/>
            <person name="Tomita M."/>
            <person name="Arakawa K."/>
        </authorList>
    </citation>
    <scope>NUCLEOTIDE SEQUENCE [LARGE SCALE GENOMIC DNA]</scope>
</reference>
<organism evidence="2 3">
    <name type="scientific">Araneus ventricosus</name>
    <name type="common">Orbweaver spider</name>
    <name type="synonym">Epeira ventricosa</name>
    <dbReference type="NCBI Taxonomy" id="182803"/>
    <lineage>
        <taxon>Eukaryota</taxon>
        <taxon>Metazoa</taxon>
        <taxon>Ecdysozoa</taxon>
        <taxon>Arthropoda</taxon>
        <taxon>Chelicerata</taxon>
        <taxon>Arachnida</taxon>
        <taxon>Araneae</taxon>
        <taxon>Araneomorphae</taxon>
        <taxon>Entelegynae</taxon>
        <taxon>Araneoidea</taxon>
        <taxon>Araneidae</taxon>
        <taxon>Araneus</taxon>
    </lineage>
</organism>
<name>A0A4Y2HWT5_ARAVE</name>
<sequence>MRRVWTRTSTSSQEDKKLPKMTPLKRHCDCKLHCDDKAPTVCQLTDAEICSMVLMNSNTSVSDSEESEEETEAEDKMPIDTA</sequence>
<dbReference type="Proteomes" id="UP000499080">
    <property type="component" value="Unassembled WGS sequence"/>
</dbReference>